<dbReference type="Pfam" id="PF04203">
    <property type="entry name" value="Sortase"/>
    <property type="match status" value="1"/>
</dbReference>
<keyword evidence="4" id="KW-1185">Reference proteome</keyword>
<dbReference type="InterPro" id="IPR023365">
    <property type="entry name" value="Sortase_dom-sf"/>
</dbReference>
<dbReference type="CDD" id="cd05829">
    <property type="entry name" value="Sortase_F"/>
    <property type="match status" value="1"/>
</dbReference>
<dbReference type="EMBL" id="JAAFYZ010000137">
    <property type="protein sequence ID" value="MBS2551379.1"/>
    <property type="molecule type" value="Genomic_DNA"/>
</dbReference>
<feature type="compositionally biased region" description="Pro residues" evidence="2">
    <location>
        <begin position="7"/>
        <end position="17"/>
    </location>
</feature>
<evidence type="ECO:0000256" key="2">
    <source>
        <dbReference type="SAM" id="MobiDB-lite"/>
    </source>
</evidence>
<reference evidence="3 4" key="1">
    <citation type="submission" date="2020-02" db="EMBL/GenBank/DDBJ databases">
        <title>Acidophilic actinobacteria isolated from forest soil.</title>
        <authorList>
            <person name="Golinska P."/>
        </authorList>
    </citation>
    <scope>NUCLEOTIDE SEQUENCE [LARGE SCALE GENOMIC DNA]</scope>
    <source>
        <strain evidence="3 4">NL8</strain>
    </source>
</reference>
<name>A0ABS5KZ98_9ACTN</name>
<proteinExistence type="predicted"/>
<dbReference type="SUPFAM" id="SSF63817">
    <property type="entry name" value="Sortase"/>
    <property type="match status" value="1"/>
</dbReference>
<feature type="region of interest" description="Disordered" evidence="2">
    <location>
        <begin position="1"/>
        <end position="27"/>
    </location>
</feature>
<accession>A0ABS5KZ98</accession>
<gene>
    <name evidence="3" type="ORF">KGQ19_31370</name>
</gene>
<evidence type="ECO:0000313" key="4">
    <source>
        <dbReference type="Proteomes" id="UP000730482"/>
    </source>
</evidence>
<dbReference type="RefSeq" id="WP_212015847.1">
    <property type="nucleotide sequence ID" value="NZ_JAAFYZ010000137.1"/>
</dbReference>
<dbReference type="InterPro" id="IPR042001">
    <property type="entry name" value="Sortase_F"/>
</dbReference>
<evidence type="ECO:0000313" key="3">
    <source>
        <dbReference type="EMBL" id="MBS2551379.1"/>
    </source>
</evidence>
<dbReference type="Proteomes" id="UP000730482">
    <property type="component" value="Unassembled WGS sequence"/>
</dbReference>
<comment type="caution">
    <text evidence="3">The sequence shown here is derived from an EMBL/GenBank/DDBJ whole genome shotgun (WGS) entry which is preliminary data.</text>
</comment>
<evidence type="ECO:0000256" key="1">
    <source>
        <dbReference type="ARBA" id="ARBA00022801"/>
    </source>
</evidence>
<protein>
    <submittedName>
        <fullName evidence="3">Class F sortase</fullName>
    </submittedName>
</protein>
<organism evidence="3 4">
    <name type="scientific">Catenulispora pinistramenti</name>
    <dbReference type="NCBI Taxonomy" id="2705254"/>
    <lineage>
        <taxon>Bacteria</taxon>
        <taxon>Bacillati</taxon>
        <taxon>Actinomycetota</taxon>
        <taxon>Actinomycetes</taxon>
        <taxon>Catenulisporales</taxon>
        <taxon>Catenulisporaceae</taxon>
        <taxon>Catenulispora</taxon>
    </lineage>
</organism>
<keyword evidence="1" id="KW-0378">Hydrolase</keyword>
<dbReference type="InterPro" id="IPR005754">
    <property type="entry name" value="Sortase"/>
</dbReference>
<dbReference type="NCBIfam" id="NF033748">
    <property type="entry name" value="class_F_sortase"/>
    <property type="match status" value="1"/>
</dbReference>
<sequence length="188" mass="19413">MASSAAPAPPAPAPPTPSASSTTLSSDGIPTLLTIPALGIKAPIVVTGTDPDGVPETPPFDRPDEVGWYGRTASPGSQGASVIWGHLDTPKQTAVFLYLRDLRPGAQIQVARDDDTEATFTVERVATYPDDSFPSDLVYNDPGYPALRLITCGGGFDRATHAYLSTVIVFARLTAIGSSANGSGTGPS</sequence>
<dbReference type="Gene3D" id="2.40.260.10">
    <property type="entry name" value="Sortase"/>
    <property type="match status" value="1"/>
</dbReference>